<dbReference type="InterPro" id="IPR026590">
    <property type="entry name" value="Ssirtuin_cat_dom"/>
</dbReference>
<dbReference type="GO" id="GO:0046872">
    <property type="term" value="F:metal ion binding"/>
    <property type="evidence" value="ECO:0007669"/>
    <property type="project" value="UniProtKB-KW"/>
</dbReference>
<dbReference type="InterPro" id="IPR026591">
    <property type="entry name" value="Sirtuin_cat_small_dom_sf"/>
</dbReference>
<evidence type="ECO:0000256" key="4">
    <source>
        <dbReference type="PROSITE-ProRule" id="PRU00236"/>
    </source>
</evidence>
<proteinExistence type="inferred from homology"/>
<evidence type="ECO:0000259" key="6">
    <source>
        <dbReference type="PROSITE" id="PS50305"/>
    </source>
</evidence>
<dbReference type="InterPro" id="IPR029035">
    <property type="entry name" value="DHS-like_NAD/FAD-binding_dom"/>
</dbReference>
<dbReference type="PANTHER" id="PTHR11085">
    <property type="entry name" value="NAD-DEPENDENT PROTEIN DEACYLASE SIRTUIN-5, MITOCHONDRIAL-RELATED"/>
    <property type="match status" value="1"/>
</dbReference>
<feature type="domain" description="Deacetylase sirtuin-type" evidence="6">
    <location>
        <begin position="24"/>
        <end position="384"/>
    </location>
</feature>
<name>A0A9P6T2E1_9FUNG</name>
<dbReference type="InterPro" id="IPR050134">
    <property type="entry name" value="NAD-dep_sirtuin_deacylases"/>
</dbReference>
<keyword evidence="4" id="KW-0479">Metal-binding</keyword>
<evidence type="ECO:0000256" key="3">
    <source>
        <dbReference type="ARBA" id="ARBA00023027"/>
    </source>
</evidence>
<organism evidence="7 8">
    <name type="scientific">Entomortierella chlamydospora</name>
    <dbReference type="NCBI Taxonomy" id="101097"/>
    <lineage>
        <taxon>Eukaryota</taxon>
        <taxon>Fungi</taxon>
        <taxon>Fungi incertae sedis</taxon>
        <taxon>Mucoromycota</taxon>
        <taxon>Mortierellomycotina</taxon>
        <taxon>Mortierellomycetes</taxon>
        <taxon>Mortierellales</taxon>
        <taxon>Mortierellaceae</taxon>
        <taxon>Entomortierella</taxon>
    </lineage>
</organism>
<dbReference type="GO" id="GO:0017136">
    <property type="term" value="F:histone deacetylase activity, NAD-dependent"/>
    <property type="evidence" value="ECO:0007669"/>
    <property type="project" value="TreeGrafter"/>
</dbReference>
<reference evidence="7" key="1">
    <citation type="journal article" date="2020" name="Fungal Divers.">
        <title>Resolving the Mortierellaceae phylogeny through synthesis of multi-gene phylogenetics and phylogenomics.</title>
        <authorList>
            <person name="Vandepol N."/>
            <person name="Liber J."/>
            <person name="Desiro A."/>
            <person name="Na H."/>
            <person name="Kennedy M."/>
            <person name="Barry K."/>
            <person name="Grigoriev I.V."/>
            <person name="Miller A.N."/>
            <person name="O'Donnell K."/>
            <person name="Stajich J.E."/>
            <person name="Bonito G."/>
        </authorList>
    </citation>
    <scope>NUCLEOTIDE SEQUENCE</scope>
    <source>
        <strain evidence="7">NRRL 2769</strain>
    </source>
</reference>
<feature type="binding site" evidence="4">
    <location>
        <position position="215"/>
    </location>
    <ligand>
        <name>Zn(2+)</name>
        <dbReference type="ChEBI" id="CHEBI:29105"/>
    </ligand>
</feature>
<evidence type="ECO:0000313" key="7">
    <source>
        <dbReference type="EMBL" id="KAG0019905.1"/>
    </source>
</evidence>
<sequence>MRLRISLSSVSKALSTSTTNSSPKPPFSIAVNELASFLRDGRPNITVLTGAGVSTDSAIPDYRGENGTYTLNPGYKPIFYQAFVASDEARQRYWARSFLGFPPVMTTQPNPTHYALTLLQSSSLSSSSPSNLSGQVQDQYQNLNQGQDNDPVQVQPQAQTQAQAQAQAQDSNRAQLGGYIRTLITQNVDGLHQKAGTKNVVELHGTLHRVKCMSCGHEEDRSEFQKVLADMNPEWNELIQSQSASSLYTRMNADGDVELKSPEQQQQTRPNDKQLDYRTFHYPKCSCCGSGDYKPSVVFFGENVPPGIKDSTTQAILEADALLVVGTSLTTFSAFRLVKLAKDVGVPIAMINLGKSRGDSLVDLRYEEPSTRLLKAVVSELGLGKVPGEIRRRKRTINVVGS</sequence>
<feature type="compositionally biased region" description="Low complexity" evidence="5">
    <location>
        <begin position="151"/>
        <end position="169"/>
    </location>
</feature>
<dbReference type="EMBL" id="JAAAID010000253">
    <property type="protein sequence ID" value="KAG0019905.1"/>
    <property type="molecule type" value="Genomic_DNA"/>
</dbReference>
<evidence type="ECO:0000313" key="8">
    <source>
        <dbReference type="Proteomes" id="UP000703661"/>
    </source>
</evidence>
<gene>
    <name evidence="7" type="primary">SIRT4</name>
    <name evidence="7" type="ORF">BGZ80_005088</name>
</gene>
<keyword evidence="4" id="KW-0862">Zinc</keyword>
<evidence type="ECO:0000256" key="1">
    <source>
        <dbReference type="ARBA" id="ARBA00006924"/>
    </source>
</evidence>
<feature type="region of interest" description="Disordered" evidence="5">
    <location>
        <begin position="142"/>
        <end position="170"/>
    </location>
</feature>
<feature type="binding site" evidence="4">
    <location>
        <position position="212"/>
    </location>
    <ligand>
        <name>Zn(2+)</name>
        <dbReference type="ChEBI" id="CHEBI:29105"/>
    </ligand>
</feature>
<dbReference type="Proteomes" id="UP000703661">
    <property type="component" value="Unassembled WGS sequence"/>
</dbReference>
<dbReference type="InterPro" id="IPR003000">
    <property type="entry name" value="Sirtuin"/>
</dbReference>
<dbReference type="Gene3D" id="3.30.1600.10">
    <property type="entry name" value="SIR2/SIRT2 'Small Domain"/>
    <property type="match status" value="2"/>
</dbReference>
<accession>A0A9P6T2E1</accession>
<feature type="active site" description="Proton acceptor" evidence="4">
    <location>
        <position position="204"/>
    </location>
</feature>
<feature type="binding site" evidence="4">
    <location>
        <position position="285"/>
    </location>
    <ligand>
        <name>Zn(2+)</name>
        <dbReference type="ChEBI" id="CHEBI:29105"/>
    </ligand>
</feature>
<dbReference type="PROSITE" id="PS50305">
    <property type="entry name" value="SIRTUIN"/>
    <property type="match status" value="1"/>
</dbReference>
<protein>
    <submittedName>
        <fullName evidence="7">NAD-dependent protein lipoamidase sirtuin-4</fullName>
    </submittedName>
</protein>
<comment type="similarity">
    <text evidence="1">Belongs to the sirtuin family. Class I subfamily.</text>
</comment>
<keyword evidence="2" id="KW-0808">Transferase</keyword>
<evidence type="ECO:0000256" key="2">
    <source>
        <dbReference type="ARBA" id="ARBA00022679"/>
    </source>
</evidence>
<dbReference type="AlphaFoldDB" id="A0A9P6T2E1"/>
<dbReference type="SUPFAM" id="SSF52467">
    <property type="entry name" value="DHS-like NAD/FAD-binding domain"/>
    <property type="match status" value="2"/>
</dbReference>
<dbReference type="PANTHER" id="PTHR11085:SF10">
    <property type="entry name" value="NAD-DEPENDENT PROTEIN DEACYLASE SIRTUIN-5, MITOCHONDRIAL-RELATED"/>
    <property type="match status" value="1"/>
</dbReference>
<evidence type="ECO:0000256" key="5">
    <source>
        <dbReference type="SAM" id="MobiDB-lite"/>
    </source>
</evidence>
<comment type="caution">
    <text evidence="7">The sequence shown here is derived from an EMBL/GenBank/DDBJ whole genome shotgun (WGS) entry which is preliminary data.</text>
</comment>
<feature type="binding site" evidence="4">
    <location>
        <position position="288"/>
    </location>
    <ligand>
        <name>Zn(2+)</name>
        <dbReference type="ChEBI" id="CHEBI:29105"/>
    </ligand>
</feature>
<dbReference type="Gene3D" id="3.40.50.1220">
    <property type="entry name" value="TPP-binding domain"/>
    <property type="match status" value="2"/>
</dbReference>
<dbReference type="Pfam" id="PF02146">
    <property type="entry name" value="SIR2"/>
    <property type="match status" value="2"/>
</dbReference>
<keyword evidence="3" id="KW-0520">NAD</keyword>
<dbReference type="GO" id="GO:0070403">
    <property type="term" value="F:NAD+ binding"/>
    <property type="evidence" value="ECO:0007669"/>
    <property type="project" value="InterPro"/>
</dbReference>
<keyword evidence="8" id="KW-1185">Reference proteome</keyword>